<evidence type="ECO:0000259" key="5">
    <source>
        <dbReference type="SMART" id="SM00363"/>
    </source>
</evidence>
<keyword evidence="4 6" id="KW-0413">Isomerase</keyword>
<dbReference type="AlphaFoldDB" id="A0A3B0Z3F0"/>
<dbReference type="Pfam" id="PF00849">
    <property type="entry name" value="PseudoU_synth_2"/>
    <property type="match status" value="1"/>
</dbReference>
<dbReference type="PANTHER" id="PTHR47683:SF3">
    <property type="entry name" value="RIBOSOMAL LARGE SUBUNIT PSEUDOURIDINE SYNTHASE B"/>
    <property type="match status" value="1"/>
</dbReference>
<dbReference type="GO" id="GO:0003723">
    <property type="term" value="F:RNA binding"/>
    <property type="evidence" value="ECO:0007669"/>
    <property type="project" value="UniProtKB-KW"/>
</dbReference>
<dbReference type="InterPro" id="IPR018496">
    <property type="entry name" value="PsdUridine_synth_RsuA/RluB_CS"/>
</dbReference>
<dbReference type="Gene3D" id="3.10.290.10">
    <property type="entry name" value="RNA-binding S4 domain"/>
    <property type="match status" value="1"/>
</dbReference>
<dbReference type="InterPro" id="IPR000748">
    <property type="entry name" value="PsdUridine_synth_RsuA/RluB/E/F"/>
</dbReference>
<dbReference type="GO" id="GO:0160139">
    <property type="term" value="F:23S rRNA pseudouridine(2605) synthase activity"/>
    <property type="evidence" value="ECO:0007669"/>
    <property type="project" value="UniProtKB-EC"/>
</dbReference>
<evidence type="ECO:0000256" key="2">
    <source>
        <dbReference type="ARBA" id="ARBA00022552"/>
    </source>
</evidence>
<dbReference type="NCBIfam" id="TIGR00093">
    <property type="entry name" value="pseudouridine synthase"/>
    <property type="match status" value="1"/>
</dbReference>
<dbReference type="CDD" id="cd00165">
    <property type="entry name" value="S4"/>
    <property type="match status" value="1"/>
</dbReference>
<accession>A0A3B0Z3F0</accession>
<evidence type="ECO:0000256" key="1">
    <source>
        <dbReference type="ARBA" id="ARBA00008348"/>
    </source>
</evidence>
<gene>
    <name evidence="6" type="ORF">MNBD_GAMMA12-900</name>
</gene>
<dbReference type="EC" id="5.4.99.22" evidence="6"/>
<dbReference type="GO" id="GO:0001522">
    <property type="term" value="P:pseudouridine synthesis"/>
    <property type="evidence" value="ECO:0007669"/>
    <property type="project" value="InterPro"/>
</dbReference>
<dbReference type="PROSITE" id="PS50889">
    <property type="entry name" value="S4"/>
    <property type="match status" value="1"/>
</dbReference>
<dbReference type="GO" id="GO:0006364">
    <property type="term" value="P:rRNA processing"/>
    <property type="evidence" value="ECO:0007669"/>
    <property type="project" value="UniProtKB-KW"/>
</dbReference>
<dbReference type="PROSITE" id="PS01149">
    <property type="entry name" value="PSI_RSU"/>
    <property type="match status" value="1"/>
</dbReference>
<reference evidence="6" key="1">
    <citation type="submission" date="2018-06" db="EMBL/GenBank/DDBJ databases">
        <authorList>
            <person name="Zhirakovskaya E."/>
        </authorList>
    </citation>
    <scope>NUCLEOTIDE SEQUENCE</scope>
</reference>
<dbReference type="InterPro" id="IPR020103">
    <property type="entry name" value="PsdUridine_synth_cat_dom_sf"/>
</dbReference>
<sequence length="271" mass="30660">MSNERVQKVLANAGYGSRREIEKWIVAGRIMVNGVKVVLGDRLGDKDVVKIDGRIIKFGHNAELRNTIRVIALNKAEGTISTRQDPDNRPTVFDTLPRLKQQRWVTVGRLDINTSGLLLLTTDGELANRLMHPSFEIEREYLVRVMGEVTPDMIRELTRGVELDGSHMKFGTVELYHNQVASRITNSGVGLYSSGKANQWYKVTLAEGKNREVRRLWEHCGLRVSRLIRTRYGPIILGKKLKAGEVRELDKDEISLLHKLTAEAKPRQAAD</sequence>
<feature type="domain" description="RNA-binding S4" evidence="5">
    <location>
        <begin position="4"/>
        <end position="60"/>
    </location>
</feature>
<dbReference type="FunFam" id="3.10.290.10:FF:000003">
    <property type="entry name" value="Pseudouridine synthase"/>
    <property type="match status" value="1"/>
</dbReference>
<keyword evidence="2" id="KW-0698">rRNA processing</keyword>
<evidence type="ECO:0000256" key="4">
    <source>
        <dbReference type="ARBA" id="ARBA00023235"/>
    </source>
</evidence>
<protein>
    <submittedName>
        <fullName evidence="6">Ribosomal large subunit pseudouridine synthase B</fullName>
        <ecNumber evidence="6">5.4.99.22</ecNumber>
    </submittedName>
</protein>
<name>A0A3B0Z3F0_9ZZZZ</name>
<comment type="similarity">
    <text evidence="1">Belongs to the pseudouridine synthase RsuA family.</text>
</comment>
<dbReference type="InterPro" id="IPR042092">
    <property type="entry name" value="PsdUridine_s_RsuA/RluB/E/F_cat"/>
</dbReference>
<dbReference type="InterPro" id="IPR002942">
    <property type="entry name" value="S4_RNA-bd"/>
</dbReference>
<dbReference type="SMART" id="SM00363">
    <property type="entry name" value="S4"/>
    <property type="match status" value="1"/>
</dbReference>
<keyword evidence="3" id="KW-0694">RNA-binding</keyword>
<dbReference type="InterPro" id="IPR050343">
    <property type="entry name" value="RsuA_PseudoU_synthase"/>
</dbReference>
<proteinExistence type="inferred from homology"/>
<dbReference type="Pfam" id="PF01479">
    <property type="entry name" value="S4"/>
    <property type="match status" value="1"/>
</dbReference>
<dbReference type="InterPro" id="IPR036986">
    <property type="entry name" value="S4_RNA-bd_sf"/>
</dbReference>
<dbReference type="SUPFAM" id="SSF55120">
    <property type="entry name" value="Pseudouridine synthase"/>
    <property type="match status" value="1"/>
</dbReference>
<evidence type="ECO:0000313" key="6">
    <source>
        <dbReference type="EMBL" id="VAW75246.1"/>
    </source>
</evidence>
<evidence type="ECO:0000256" key="3">
    <source>
        <dbReference type="ARBA" id="ARBA00022884"/>
    </source>
</evidence>
<dbReference type="Gene3D" id="3.30.70.1560">
    <property type="entry name" value="Alpha-L RNA-binding motif"/>
    <property type="match status" value="1"/>
</dbReference>
<dbReference type="InterPro" id="IPR020094">
    <property type="entry name" value="TruA/RsuA/RluB/E/F_N"/>
</dbReference>
<dbReference type="Gene3D" id="3.30.70.580">
    <property type="entry name" value="Pseudouridine synthase I, catalytic domain, N-terminal subdomain"/>
    <property type="match status" value="1"/>
</dbReference>
<organism evidence="6">
    <name type="scientific">hydrothermal vent metagenome</name>
    <dbReference type="NCBI Taxonomy" id="652676"/>
    <lineage>
        <taxon>unclassified sequences</taxon>
        <taxon>metagenomes</taxon>
        <taxon>ecological metagenomes</taxon>
    </lineage>
</organism>
<dbReference type="InterPro" id="IPR006145">
    <property type="entry name" value="PsdUridine_synth_RsuA/RluA"/>
</dbReference>
<dbReference type="EMBL" id="UOFL01000076">
    <property type="protein sequence ID" value="VAW75246.1"/>
    <property type="molecule type" value="Genomic_DNA"/>
</dbReference>
<dbReference type="SUPFAM" id="SSF55174">
    <property type="entry name" value="Alpha-L RNA-binding motif"/>
    <property type="match status" value="1"/>
</dbReference>
<dbReference type="PANTHER" id="PTHR47683">
    <property type="entry name" value="PSEUDOURIDINE SYNTHASE FAMILY PROTEIN-RELATED"/>
    <property type="match status" value="1"/>
</dbReference>
<dbReference type="FunFam" id="3.30.70.580:FF:000009">
    <property type="entry name" value="Pseudouridine synthase"/>
    <property type="match status" value="1"/>
</dbReference>